<protein>
    <recommendedName>
        <fullName evidence="2">Protein kinase domain-containing protein</fullName>
    </recommendedName>
</protein>
<evidence type="ECO:0000313" key="3">
    <source>
        <dbReference type="EMBL" id="KAF2670788.1"/>
    </source>
</evidence>
<reference evidence="3" key="1">
    <citation type="journal article" date="2020" name="Stud. Mycol.">
        <title>101 Dothideomycetes genomes: a test case for predicting lifestyles and emergence of pathogens.</title>
        <authorList>
            <person name="Haridas S."/>
            <person name="Albert R."/>
            <person name="Binder M."/>
            <person name="Bloem J."/>
            <person name="Labutti K."/>
            <person name="Salamov A."/>
            <person name="Andreopoulos B."/>
            <person name="Baker S."/>
            <person name="Barry K."/>
            <person name="Bills G."/>
            <person name="Bluhm B."/>
            <person name="Cannon C."/>
            <person name="Castanera R."/>
            <person name="Culley D."/>
            <person name="Daum C."/>
            <person name="Ezra D."/>
            <person name="Gonzalez J."/>
            <person name="Henrissat B."/>
            <person name="Kuo A."/>
            <person name="Liang C."/>
            <person name="Lipzen A."/>
            <person name="Lutzoni F."/>
            <person name="Magnuson J."/>
            <person name="Mondo S."/>
            <person name="Nolan M."/>
            <person name="Ohm R."/>
            <person name="Pangilinan J."/>
            <person name="Park H.-J."/>
            <person name="Ramirez L."/>
            <person name="Alfaro M."/>
            <person name="Sun H."/>
            <person name="Tritt A."/>
            <person name="Yoshinaga Y."/>
            <person name="Zwiers L.-H."/>
            <person name="Turgeon B."/>
            <person name="Goodwin S."/>
            <person name="Spatafora J."/>
            <person name="Crous P."/>
            <person name="Grigoriev I."/>
        </authorList>
    </citation>
    <scope>NUCLEOTIDE SEQUENCE</scope>
    <source>
        <strain evidence="3">CBS 115976</strain>
    </source>
</reference>
<dbReference type="SUPFAM" id="SSF56112">
    <property type="entry name" value="Protein kinase-like (PK-like)"/>
    <property type="match status" value="1"/>
</dbReference>
<keyword evidence="1" id="KW-0067">ATP-binding</keyword>
<evidence type="ECO:0000259" key="2">
    <source>
        <dbReference type="PROSITE" id="PS50011"/>
    </source>
</evidence>
<feature type="domain" description="Protein kinase" evidence="2">
    <location>
        <begin position="42"/>
        <end position="100"/>
    </location>
</feature>
<name>A0A6A6UI94_9PEZI</name>
<dbReference type="InterPro" id="IPR011009">
    <property type="entry name" value="Kinase-like_dom_sf"/>
</dbReference>
<accession>A0A6A6UI94</accession>
<dbReference type="GO" id="GO:0005524">
    <property type="term" value="F:ATP binding"/>
    <property type="evidence" value="ECO:0007669"/>
    <property type="project" value="UniProtKB-UniRule"/>
</dbReference>
<evidence type="ECO:0000313" key="4">
    <source>
        <dbReference type="Proteomes" id="UP000799302"/>
    </source>
</evidence>
<organism evidence="3 4">
    <name type="scientific">Microthyrium microscopicum</name>
    <dbReference type="NCBI Taxonomy" id="703497"/>
    <lineage>
        <taxon>Eukaryota</taxon>
        <taxon>Fungi</taxon>
        <taxon>Dikarya</taxon>
        <taxon>Ascomycota</taxon>
        <taxon>Pezizomycotina</taxon>
        <taxon>Dothideomycetes</taxon>
        <taxon>Dothideomycetes incertae sedis</taxon>
        <taxon>Microthyriales</taxon>
        <taxon>Microthyriaceae</taxon>
        <taxon>Microthyrium</taxon>
    </lineage>
</organism>
<feature type="binding site" evidence="1">
    <location>
        <position position="70"/>
    </location>
    <ligand>
        <name>ATP</name>
        <dbReference type="ChEBI" id="CHEBI:30616"/>
    </ligand>
</feature>
<proteinExistence type="predicted"/>
<keyword evidence="1" id="KW-0547">Nucleotide-binding</keyword>
<dbReference type="InterPro" id="IPR000719">
    <property type="entry name" value="Prot_kinase_dom"/>
</dbReference>
<evidence type="ECO:0000256" key="1">
    <source>
        <dbReference type="PROSITE-ProRule" id="PRU10141"/>
    </source>
</evidence>
<keyword evidence="4" id="KW-1185">Reference proteome</keyword>
<dbReference type="GO" id="GO:0004672">
    <property type="term" value="F:protein kinase activity"/>
    <property type="evidence" value="ECO:0007669"/>
    <property type="project" value="InterPro"/>
</dbReference>
<dbReference type="Proteomes" id="UP000799302">
    <property type="component" value="Unassembled WGS sequence"/>
</dbReference>
<dbReference type="PROSITE" id="PS50011">
    <property type="entry name" value="PROTEIN_KINASE_DOM"/>
    <property type="match status" value="1"/>
</dbReference>
<dbReference type="EMBL" id="MU004233">
    <property type="protein sequence ID" value="KAF2670788.1"/>
    <property type="molecule type" value="Genomic_DNA"/>
</dbReference>
<dbReference type="InterPro" id="IPR017441">
    <property type="entry name" value="Protein_kinase_ATP_BS"/>
</dbReference>
<dbReference type="AlphaFoldDB" id="A0A6A6UI94"/>
<gene>
    <name evidence="3" type="ORF">BT63DRAFT_477386</name>
</gene>
<sequence>MFASTNTIQWFPAAGPTPVLPSVKASNLRWKLRNHKGFPYQFTQSTPLGEGGFGVAYEVFDVDNTPFVAKFVPVSKKSQVISEIHVLAMLKEAFKDYPAT</sequence>
<dbReference type="PROSITE" id="PS00107">
    <property type="entry name" value="PROTEIN_KINASE_ATP"/>
    <property type="match status" value="1"/>
</dbReference>